<dbReference type="InterPro" id="IPR014036">
    <property type="entry name" value="DeoR-like_C"/>
</dbReference>
<dbReference type="PANTHER" id="PTHR30363">
    <property type="entry name" value="HTH-TYPE TRANSCRIPTIONAL REGULATOR SRLR-RELATED"/>
    <property type="match status" value="1"/>
</dbReference>
<dbReference type="SMART" id="SM00420">
    <property type="entry name" value="HTH_DEOR"/>
    <property type="match status" value="1"/>
</dbReference>
<dbReference type="EMBL" id="DWWT01000017">
    <property type="protein sequence ID" value="HJC05403.1"/>
    <property type="molecule type" value="Genomic_DNA"/>
</dbReference>
<accession>A0A9D2MY30</accession>
<dbReference type="Pfam" id="PF00455">
    <property type="entry name" value="DeoRC"/>
    <property type="match status" value="1"/>
</dbReference>
<dbReference type="Pfam" id="PF08220">
    <property type="entry name" value="HTH_DeoR"/>
    <property type="match status" value="1"/>
</dbReference>
<sequence>MLAKQRQDKILELLELNGRVHTAELVKLLDVSSETIRKDLELLDSRRKLTRVHGGAVPLEKDAQKPASSGYVSLKIRNTQNLEQKAAIARRALEMVREEQSVALDYGSTSQIMAMALRDSFSRLTVITNSIQNTLILSENPGITVILLGGILNRDELTLVDEFSAILDNFHIDIMFMSVSGVEPEVGLTDQRLSEMRIQNRMHRLAGRTVVLADSSKFGRTGLLKICSVQDVDAIITDSGLDPLMRQRFLAVGANLIIA</sequence>
<reference evidence="5" key="1">
    <citation type="journal article" date="2021" name="PeerJ">
        <title>Extensive microbial diversity within the chicken gut microbiome revealed by metagenomics and culture.</title>
        <authorList>
            <person name="Gilroy R."/>
            <person name="Ravi A."/>
            <person name="Getino M."/>
            <person name="Pursley I."/>
            <person name="Horton D.L."/>
            <person name="Alikhan N.F."/>
            <person name="Baker D."/>
            <person name="Gharbi K."/>
            <person name="Hall N."/>
            <person name="Watson M."/>
            <person name="Adriaenssens E.M."/>
            <person name="Foster-Nyarko E."/>
            <person name="Jarju S."/>
            <person name="Secka A."/>
            <person name="Antonio M."/>
            <person name="Oren A."/>
            <person name="Chaudhuri R.R."/>
            <person name="La Ragione R."/>
            <person name="Hildebrand F."/>
            <person name="Pallen M.J."/>
        </authorList>
    </citation>
    <scope>NUCLEOTIDE SEQUENCE</scope>
    <source>
        <strain evidence="5">CHK180-15479</strain>
    </source>
</reference>
<dbReference type="Gene3D" id="3.40.50.1360">
    <property type="match status" value="1"/>
</dbReference>
<dbReference type="PROSITE" id="PS00894">
    <property type="entry name" value="HTH_DEOR_1"/>
    <property type="match status" value="1"/>
</dbReference>
<dbReference type="GO" id="GO:0003700">
    <property type="term" value="F:DNA-binding transcription factor activity"/>
    <property type="evidence" value="ECO:0007669"/>
    <property type="project" value="InterPro"/>
</dbReference>
<dbReference type="SMART" id="SM01134">
    <property type="entry name" value="DeoRC"/>
    <property type="match status" value="1"/>
</dbReference>
<protein>
    <submittedName>
        <fullName evidence="5">DeoR/GlpR family DNA-binding transcription regulator</fullName>
    </submittedName>
</protein>
<name>A0A9D2MY30_9FIRM</name>
<evidence type="ECO:0000256" key="2">
    <source>
        <dbReference type="ARBA" id="ARBA00023125"/>
    </source>
</evidence>
<proteinExistence type="predicted"/>
<evidence type="ECO:0000313" key="5">
    <source>
        <dbReference type="EMBL" id="HJC05403.1"/>
    </source>
</evidence>
<evidence type="ECO:0000313" key="6">
    <source>
        <dbReference type="Proteomes" id="UP000823910"/>
    </source>
</evidence>
<dbReference type="PANTHER" id="PTHR30363:SF44">
    <property type="entry name" value="AGA OPERON TRANSCRIPTIONAL REPRESSOR-RELATED"/>
    <property type="match status" value="1"/>
</dbReference>
<dbReference type="InterPro" id="IPR001034">
    <property type="entry name" value="DeoR_HTH"/>
</dbReference>
<dbReference type="InterPro" id="IPR037171">
    <property type="entry name" value="NagB/RpiA_transferase-like"/>
</dbReference>
<evidence type="ECO:0000259" key="4">
    <source>
        <dbReference type="PROSITE" id="PS51000"/>
    </source>
</evidence>
<dbReference type="InterPro" id="IPR018356">
    <property type="entry name" value="Tscrpt_reg_HTH_DeoR_CS"/>
</dbReference>
<dbReference type="InterPro" id="IPR036390">
    <property type="entry name" value="WH_DNA-bd_sf"/>
</dbReference>
<feature type="domain" description="HTH deoR-type" evidence="4">
    <location>
        <begin position="3"/>
        <end position="58"/>
    </location>
</feature>
<dbReference type="InterPro" id="IPR036388">
    <property type="entry name" value="WH-like_DNA-bd_sf"/>
</dbReference>
<dbReference type="Gene3D" id="1.10.10.10">
    <property type="entry name" value="Winged helix-like DNA-binding domain superfamily/Winged helix DNA-binding domain"/>
    <property type="match status" value="1"/>
</dbReference>
<dbReference type="InterPro" id="IPR050313">
    <property type="entry name" value="Carb_Metab_HTH_regulators"/>
</dbReference>
<evidence type="ECO:0000256" key="1">
    <source>
        <dbReference type="ARBA" id="ARBA00023015"/>
    </source>
</evidence>
<dbReference type="GO" id="GO:0003677">
    <property type="term" value="F:DNA binding"/>
    <property type="evidence" value="ECO:0007669"/>
    <property type="project" value="UniProtKB-KW"/>
</dbReference>
<keyword evidence="1" id="KW-0805">Transcription regulation</keyword>
<dbReference type="AlphaFoldDB" id="A0A9D2MY30"/>
<dbReference type="PRINTS" id="PR00037">
    <property type="entry name" value="HTHLACR"/>
</dbReference>
<organism evidence="5 6">
    <name type="scientific">Candidatus Enterocloster excrementipullorum</name>
    <dbReference type="NCBI Taxonomy" id="2838559"/>
    <lineage>
        <taxon>Bacteria</taxon>
        <taxon>Bacillati</taxon>
        <taxon>Bacillota</taxon>
        <taxon>Clostridia</taxon>
        <taxon>Lachnospirales</taxon>
        <taxon>Lachnospiraceae</taxon>
        <taxon>Enterocloster</taxon>
    </lineage>
</organism>
<dbReference type="SUPFAM" id="SSF100950">
    <property type="entry name" value="NagB/RpiA/CoA transferase-like"/>
    <property type="match status" value="1"/>
</dbReference>
<dbReference type="Proteomes" id="UP000823910">
    <property type="component" value="Unassembled WGS sequence"/>
</dbReference>
<keyword evidence="3" id="KW-0804">Transcription</keyword>
<dbReference type="PROSITE" id="PS51000">
    <property type="entry name" value="HTH_DEOR_2"/>
    <property type="match status" value="1"/>
</dbReference>
<comment type="caution">
    <text evidence="5">The sequence shown here is derived from an EMBL/GenBank/DDBJ whole genome shotgun (WGS) entry which is preliminary data.</text>
</comment>
<dbReference type="SUPFAM" id="SSF46785">
    <property type="entry name" value="Winged helix' DNA-binding domain"/>
    <property type="match status" value="1"/>
</dbReference>
<evidence type="ECO:0000256" key="3">
    <source>
        <dbReference type="ARBA" id="ARBA00023163"/>
    </source>
</evidence>
<reference evidence="5" key="2">
    <citation type="submission" date="2021-04" db="EMBL/GenBank/DDBJ databases">
        <authorList>
            <person name="Gilroy R."/>
        </authorList>
    </citation>
    <scope>NUCLEOTIDE SEQUENCE</scope>
    <source>
        <strain evidence="5">CHK180-15479</strain>
    </source>
</reference>
<gene>
    <name evidence="5" type="ORF">H9704_04520</name>
</gene>
<keyword evidence="2 5" id="KW-0238">DNA-binding</keyword>